<evidence type="ECO:0000256" key="2">
    <source>
        <dbReference type="ARBA" id="ARBA00022692"/>
    </source>
</evidence>
<evidence type="ECO:0000313" key="7">
    <source>
        <dbReference type="EMBL" id="MFD2865924.1"/>
    </source>
</evidence>
<evidence type="ECO:0000256" key="4">
    <source>
        <dbReference type="ARBA" id="ARBA00023136"/>
    </source>
</evidence>
<name>A0ABW5XS66_9SPHI</name>
<accession>A0ABW5XS66</accession>
<evidence type="ECO:0000256" key="3">
    <source>
        <dbReference type="ARBA" id="ARBA00022989"/>
    </source>
</evidence>
<dbReference type="EMBL" id="JBHUON010000019">
    <property type="protein sequence ID" value="MFD2865924.1"/>
    <property type="molecule type" value="Genomic_DNA"/>
</dbReference>
<keyword evidence="4 5" id="KW-0472">Membrane</keyword>
<feature type="transmembrane region" description="Helical" evidence="5">
    <location>
        <begin position="124"/>
        <end position="141"/>
    </location>
</feature>
<evidence type="ECO:0000259" key="6">
    <source>
        <dbReference type="Pfam" id="PF04138"/>
    </source>
</evidence>
<dbReference type="Proteomes" id="UP001597601">
    <property type="component" value="Unassembled WGS sequence"/>
</dbReference>
<reference evidence="8" key="1">
    <citation type="journal article" date="2019" name="Int. J. Syst. Evol. Microbiol.">
        <title>The Global Catalogue of Microorganisms (GCM) 10K type strain sequencing project: providing services to taxonomists for standard genome sequencing and annotation.</title>
        <authorList>
            <consortium name="The Broad Institute Genomics Platform"/>
            <consortium name="The Broad Institute Genome Sequencing Center for Infectious Disease"/>
            <person name="Wu L."/>
            <person name="Ma J."/>
        </authorList>
    </citation>
    <scope>NUCLEOTIDE SEQUENCE [LARGE SCALE GENOMIC DNA]</scope>
    <source>
        <strain evidence="8">KCTC 52232</strain>
    </source>
</reference>
<evidence type="ECO:0000256" key="1">
    <source>
        <dbReference type="ARBA" id="ARBA00004141"/>
    </source>
</evidence>
<comment type="caution">
    <text evidence="7">The sequence shown here is derived from an EMBL/GenBank/DDBJ whole genome shotgun (WGS) entry which is preliminary data.</text>
</comment>
<feature type="transmembrane region" description="Helical" evidence="5">
    <location>
        <begin position="14"/>
        <end position="35"/>
    </location>
</feature>
<feature type="transmembrane region" description="Helical" evidence="5">
    <location>
        <begin position="55"/>
        <end position="78"/>
    </location>
</feature>
<protein>
    <submittedName>
        <fullName evidence="7">GtrA family protein</fullName>
    </submittedName>
</protein>
<organism evidence="7 8">
    <name type="scientific">Mucilaginibacter antarcticus</name>
    <dbReference type="NCBI Taxonomy" id="1855725"/>
    <lineage>
        <taxon>Bacteria</taxon>
        <taxon>Pseudomonadati</taxon>
        <taxon>Bacteroidota</taxon>
        <taxon>Sphingobacteriia</taxon>
        <taxon>Sphingobacteriales</taxon>
        <taxon>Sphingobacteriaceae</taxon>
        <taxon>Mucilaginibacter</taxon>
    </lineage>
</organism>
<comment type="subcellular location">
    <subcellularLocation>
        <location evidence="1">Membrane</location>
        <topology evidence="1">Multi-pass membrane protein</topology>
    </subcellularLocation>
</comment>
<keyword evidence="8" id="KW-1185">Reference proteome</keyword>
<proteinExistence type="predicted"/>
<dbReference type="InterPro" id="IPR007267">
    <property type="entry name" value="GtrA_DPMS_TM"/>
</dbReference>
<keyword evidence="3 5" id="KW-1133">Transmembrane helix</keyword>
<evidence type="ECO:0000313" key="8">
    <source>
        <dbReference type="Proteomes" id="UP001597601"/>
    </source>
</evidence>
<evidence type="ECO:0000256" key="5">
    <source>
        <dbReference type="SAM" id="Phobius"/>
    </source>
</evidence>
<keyword evidence="2 5" id="KW-0812">Transmembrane</keyword>
<feature type="domain" description="GtrA/DPMS transmembrane" evidence="6">
    <location>
        <begin position="16"/>
        <end position="143"/>
    </location>
</feature>
<sequence>MAKSLKQKIYKNQVARFIFSAGSGALVDVLVFRVMHFYVLTSRSYRIFSFPLSNYTLSLTISFFCGVVVNFLITRYLVFSESKSKSSKQFFRFMLVPIVGYFTSLILIEIFIQNVGMAPDIARISTLGSLFFASFFVHKFFSFSLSLKHRRATTADHK</sequence>
<feature type="transmembrane region" description="Helical" evidence="5">
    <location>
        <begin position="90"/>
        <end position="112"/>
    </location>
</feature>
<dbReference type="Pfam" id="PF04138">
    <property type="entry name" value="GtrA_DPMS_TM"/>
    <property type="match status" value="1"/>
</dbReference>
<dbReference type="RefSeq" id="WP_377129108.1">
    <property type="nucleotide sequence ID" value="NZ_JBHUHN010000001.1"/>
</dbReference>
<gene>
    <name evidence="7" type="ORF">ACFSYC_14580</name>
</gene>